<dbReference type="EMBL" id="CP004353">
    <property type="protein sequence ID" value="AHI23398.1"/>
    <property type="molecule type" value="Genomic_DNA"/>
</dbReference>
<evidence type="ECO:0000313" key="15">
    <source>
        <dbReference type="Proteomes" id="UP000019222"/>
    </source>
</evidence>
<dbReference type="Pfam" id="PF05222">
    <property type="entry name" value="AlaDh_PNT_N"/>
    <property type="match status" value="1"/>
</dbReference>
<comment type="pathway">
    <text evidence="1 8">Amino-acid degradation; L-alanine degradation via dehydrogenase pathway; NH(3) and pyruvate from L-alanine: step 1/1.</text>
</comment>
<evidence type="ECO:0000256" key="9">
    <source>
        <dbReference type="PIRSR" id="PIRSR000183-1"/>
    </source>
</evidence>
<proteinExistence type="inferred from homology"/>
<dbReference type="Pfam" id="PF01262">
    <property type="entry name" value="AlaDh_PNT_C"/>
    <property type="match status" value="1"/>
</dbReference>
<dbReference type="EC" id="1.4.1.1" evidence="3 8"/>
<keyword evidence="5 8" id="KW-0520">NAD</keyword>
<comment type="subunit">
    <text evidence="6">Homohexamer. Trimer of dimers.</text>
</comment>
<evidence type="ECO:0000256" key="2">
    <source>
        <dbReference type="ARBA" id="ARBA00005689"/>
    </source>
</evidence>
<protein>
    <recommendedName>
        <fullName evidence="7 8">Alanine dehydrogenase</fullName>
        <ecNumber evidence="3 8">1.4.1.1</ecNumber>
    </recommendedName>
</protein>
<dbReference type="FunFam" id="3.40.50.720:FF:000049">
    <property type="entry name" value="Alanine dehydrogenase"/>
    <property type="match status" value="1"/>
</dbReference>
<dbReference type="InterPro" id="IPR036291">
    <property type="entry name" value="NAD(P)-bd_dom_sf"/>
</dbReference>
<dbReference type="KEGG" id="cvt:B843_10065"/>
<dbReference type="PATRIC" id="fig|1224164.3.peg.2033"/>
<feature type="active site" description="Proton donor/acceptor" evidence="9">
    <location>
        <position position="94"/>
    </location>
</feature>
<evidence type="ECO:0000259" key="13">
    <source>
        <dbReference type="SMART" id="SM01003"/>
    </source>
</evidence>
<dbReference type="InterPro" id="IPR008141">
    <property type="entry name" value="Ala_DH"/>
</dbReference>
<feature type="active site" description="Proton donor/acceptor" evidence="9">
    <location>
        <position position="268"/>
    </location>
</feature>
<dbReference type="InterPro" id="IPR007886">
    <property type="entry name" value="AlaDH/PNT_N"/>
</dbReference>
<accession>W5YA57</accession>
<sequence>MRIGIPAEIMNQEGRVSASPQAVASLLHDGHTVLVQRGAGAHSSFTDADYEAAGAVLGTAEEAWACELVVKVKEPQPEEYRFLRRDLILFTYLHLAASPELARALMEAGTTAIAYETVTDAMGGLPLLTPMSQVAGRLAVLAGAHHLQSTQGGRGVLLSGIPGTPPGKVVVIGGGHVGASAVAMAAGLRAEVTVLDISARVLERFDDVYQGRVRTVLSDPAALAAELADADLVIGAVLVAGAKAPVLVSDAMVATMRPGSVLVDVAIDQGGCFESSRKTSYSDPTFTVGETVFYCVPNMPGAVAHTSTRALSAATSPYVRATANLGVDGAIEQYPGLAGGINVRDGEIVNAAVARALG</sequence>
<feature type="binding site" evidence="10">
    <location>
        <position position="15"/>
    </location>
    <ligand>
        <name>substrate</name>
    </ligand>
</feature>
<evidence type="ECO:0000256" key="11">
    <source>
        <dbReference type="PIRSR" id="PIRSR000183-3"/>
    </source>
</evidence>
<feature type="domain" description="Alanine dehydrogenase/pyridine nucleotide transhydrogenase N-terminal" evidence="13">
    <location>
        <begin position="4"/>
        <end position="135"/>
    </location>
</feature>
<dbReference type="NCBIfam" id="TIGR00518">
    <property type="entry name" value="alaDH"/>
    <property type="match status" value="1"/>
</dbReference>
<dbReference type="eggNOG" id="COG0686">
    <property type="taxonomic scope" value="Bacteria"/>
</dbReference>
<feature type="binding site" evidence="11">
    <location>
        <position position="218"/>
    </location>
    <ligand>
        <name>NAD(+)</name>
        <dbReference type="ChEBI" id="CHEBI:57540"/>
    </ligand>
</feature>
<dbReference type="GO" id="GO:0000286">
    <property type="term" value="F:alanine dehydrogenase activity"/>
    <property type="evidence" value="ECO:0007669"/>
    <property type="project" value="UniProtKB-UniRule"/>
</dbReference>
<evidence type="ECO:0000256" key="5">
    <source>
        <dbReference type="ARBA" id="ARBA00023027"/>
    </source>
</evidence>
<keyword evidence="11" id="KW-0547">Nucleotide-binding</keyword>
<dbReference type="PANTHER" id="PTHR42795">
    <property type="entry name" value="ALANINE DEHYDROGENASE"/>
    <property type="match status" value="1"/>
</dbReference>
<evidence type="ECO:0000259" key="12">
    <source>
        <dbReference type="SMART" id="SM01002"/>
    </source>
</evidence>
<comment type="function">
    <text evidence="8">Catalyzes the reversible reductive amination of pyruvate to L-alanine.</text>
</comment>
<dbReference type="PIRSF" id="PIRSF000183">
    <property type="entry name" value="Alanine_dh"/>
    <property type="match status" value="1"/>
</dbReference>
<dbReference type="GO" id="GO:0000166">
    <property type="term" value="F:nucleotide binding"/>
    <property type="evidence" value="ECO:0007669"/>
    <property type="project" value="UniProtKB-KW"/>
</dbReference>
<dbReference type="Proteomes" id="UP000019222">
    <property type="component" value="Chromosome"/>
</dbReference>
<dbReference type="InterPro" id="IPR007698">
    <property type="entry name" value="AlaDH/PNT_NAD(H)-bd"/>
</dbReference>
<comment type="catalytic activity">
    <reaction evidence="8">
        <text>L-alanine + NAD(+) + H2O = pyruvate + NH4(+) + NADH + H(+)</text>
        <dbReference type="Rhea" id="RHEA:18405"/>
        <dbReference type="ChEBI" id="CHEBI:15361"/>
        <dbReference type="ChEBI" id="CHEBI:15377"/>
        <dbReference type="ChEBI" id="CHEBI:15378"/>
        <dbReference type="ChEBI" id="CHEBI:28938"/>
        <dbReference type="ChEBI" id="CHEBI:57540"/>
        <dbReference type="ChEBI" id="CHEBI:57945"/>
        <dbReference type="ChEBI" id="CHEBI:57972"/>
        <dbReference type="EC" id="1.4.1.1"/>
    </reaction>
</comment>
<evidence type="ECO:0000256" key="8">
    <source>
        <dbReference type="PIRNR" id="PIRNR000183"/>
    </source>
</evidence>
<evidence type="ECO:0000256" key="6">
    <source>
        <dbReference type="ARBA" id="ARBA00065528"/>
    </source>
</evidence>
<organism evidence="14 15">
    <name type="scientific">Corynebacterium vitaeruminis DSM 20294</name>
    <dbReference type="NCBI Taxonomy" id="1224164"/>
    <lineage>
        <taxon>Bacteria</taxon>
        <taxon>Bacillati</taxon>
        <taxon>Actinomycetota</taxon>
        <taxon>Actinomycetes</taxon>
        <taxon>Mycobacteriales</taxon>
        <taxon>Corynebacteriaceae</taxon>
        <taxon>Corynebacterium</taxon>
    </lineage>
</organism>
<dbReference type="AlphaFoldDB" id="W5YA57"/>
<evidence type="ECO:0000256" key="3">
    <source>
        <dbReference type="ARBA" id="ARBA00012897"/>
    </source>
</evidence>
<dbReference type="STRING" id="1224164.B843_10065"/>
<dbReference type="GO" id="GO:0005886">
    <property type="term" value="C:plasma membrane"/>
    <property type="evidence" value="ECO:0007669"/>
    <property type="project" value="TreeGrafter"/>
</dbReference>
<dbReference type="SMART" id="SM01002">
    <property type="entry name" value="AlaDh_PNT_C"/>
    <property type="match status" value="1"/>
</dbReference>
<dbReference type="SUPFAM" id="SSF51735">
    <property type="entry name" value="NAD(P)-binding Rossmann-fold domains"/>
    <property type="match status" value="1"/>
</dbReference>
<dbReference type="SMART" id="SM01003">
    <property type="entry name" value="AlaDh_PNT_N"/>
    <property type="match status" value="1"/>
</dbReference>
<feature type="binding site" evidence="11">
    <location>
        <begin position="296"/>
        <end position="299"/>
    </location>
    <ligand>
        <name>NAD(+)</name>
        <dbReference type="ChEBI" id="CHEBI:57540"/>
    </ligand>
</feature>
<reference evidence="14 15" key="1">
    <citation type="submission" date="2013-02" db="EMBL/GenBank/DDBJ databases">
        <title>The complete genome sequence of Corynebacterium vitaeruminis DSM 20294.</title>
        <authorList>
            <person name="Ruckert C."/>
            <person name="Albersmeier A."/>
            <person name="Kalinowski J."/>
        </authorList>
    </citation>
    <scope>NUCLEOTIDE SEQUENCE [LARGE SCALE GENOMIC DNA]</scope>
    <source>
        <strain evidence="15">ATCC 10234</strain>
    </source>
</reference>
<keyword evidence="15" id="KW-1185">Reference proteome</keyword>
<dbReference type="PANTHER" id="PTHR42795:SF1">
    <property type="entry name" value="ALANINE DEHYDROGENASE"/>
    <property type="match status" value="1"/>
</dbReference>
<evidence type="ECO:0000256" key="1">
    <source>
        <dbReference type="ARBA" id="ARBA00005206"/>
    </source>
</evidence>
<evidence type="ECO:0000256" key="10">
    <source>
        <dbReference type="PIRSR" id="PIRSR000183-2"/>
    </source>
</evidence>
<feature type="binding site" evidence="11">
    <location>
        <position position="196"/>
    </location>
    <ligand>
        <name>NAD(+)</name>
        <dbReference type="ChEBI" id="CHEBI:57540"/>
    </ligand>
</feature>
<dbReference type="RefSeq" id="WP_025253399.1">
    <property type="nucleotide sequence ID" value="NZ_CP004353.1"/>
</dbReference>
<dbReference type="CDD" id="cd05305">
    <property type="entry name" value="L-AlaDH"/>
    <property type="match status" value="1"/>
</dbReference>
<evidence type="ECO:0000256" key="4">
    <source>
        <dbReference type="ARBA" id="ARBA00023002"/>
    </source>
</evidence>
<dbReference type="HOGENOM" id="CLU_003376_3_0_11"/>
<dbReference type="SUPFAM" id="SSF52283">
    <property type="entry name" value="Formate/glycerate dehydrogenase catalytic domain-like"/>
    <property type="match status" value="1"/>
</dbReference>
<dbReference type="GO" id="GO:0042853">
    <property type="term" value="P:L-alanine catabolic process"/>
    <property type="evidence" value="ECO:0007669"/>
    <property type="project" value="UniProtKB-UniPathway"/>
</dbReference>
<feature type="binding site" evidence="11">
    <location>
        <position position="132"/>
    </location>
    <ligand>
        <name>NAD(+)</name>
        <dbReference type="ChEBI" id="CHEBI:57540"/>
    </ligand>
</feature>
<feature type="domain" description="Alanine dehydrogenase/pyridine nucleotide transhydrogenase NAD(H)-binding" evidence="12">
    <location>
        <begin position="147"/>
        <end position="295"/>
    </location>
</feature>
<feature type="binding site" evidence="11">
    <location>
        <begin position="237"/>
        <end position="238"/>
    </location>
    <ligand>
        <name>NAD(+)</name>
        <dbReference type="ChEBI" id="CHEBI:57540"/>
    </ligand>
</feature>
<feature type="binding site" evidence="11">
    <location>
        <begin position="265"/>
        <end position="268"/>
    </location>
    <ligand>
        <name>NAD(+)</name>
        <dbReference type="ChEBI" id="CHEBI:57540"/>
    </ligand>
</feature>
<feature type="binding site" evidence="11">
    <location>
        <position position="277"/>
    </location>
    <ligand>
        <name>NAD(+)</name>
        <dbReference type="ChEBI" id="CHEBI:57540"/>
    </ligand>
</feature>
<name>W5YA57_9CORY</name>
<comment type="similarity">
    <text evidence="2 8">Belongs to the AlaDH/PNT family.</text>
</comment>
<dbReference type="Gene3D" id="3.40.50.720">
    <property type="entry name" value="NAD(P)-binding Rossmann-like Domain"/>
    <property type="match status" value="2"/>
</dbReference>
<gene>
    <name evidence="14" type="ORF">B843_10065</name>
</gene>
<evidence type="ECO:0000313" key="14">
    <source>
        <dbReference type="EMBL" id="AHI23398.1"/>
    </source>
</evidence>
<dbReference type="UniPathway" id="UPA00527">
    <property type="reaction ID" value="UER00585"/>
</dbReference>
<feature type="binding site" evidence="10">
    <location>
        <position position="73"/>
    </location>
    <ligand>
        <name>substrate</name>
    </ligand>
</feature>
<evidence type="ECO:0000256" key="7">
    <source>
        <dbReference type="ARBA" id="ARBA00072341"/>
    </source>
</evidence>
<keyword evidence="4 8" id="KW-0560">Oxidoreductase</keyword>